<dbReference type="PRINTS" id="PR00039">
    <property type="entry name" value="HTHLYSR"/>
</dbReference>
<dbReference type="EMBL" id="WOTE01000008">
    <property type="protein sequence ID" value="NHO40297.1"/>
    <property type="molecule type" value="Genomic_DNA"/>
</dbReference>
<accession>A0A0U4YDA7</accession>
<dbReference type="Pfam" id="PF00126">
    <property type="entry name" value="HTH_1"/>
    <property type="match status" value="1"/>
</dbReference>
<dbReference type="InterPro" id="IPR036388">
    <property type="entry name" value="WH-like_DNA-bd_sf"/>
</dbReference>
<dbReference type="GO" id="GO:0003700">
    <property type="term" value="F:DNA-binding transcription factor activity"/>
    <property type="evidence" value="ECO:0007669"/>
    <property type="project" value="InterPro"/>
</dbReference>
<dbReference type="PANTHER" id="PTHR30537:SF79">
    <property type="entry name" value="TRANSCRIPTIONAL REGULATOR-RELATED"/>
    <property type="match status" value="1"/>
</dbReference>
<evidence type="ECO:0000256" key="4">
    <source>
        <dbReference type="ARBA" id="ARBA00023163"/>
    </source>
</evidence>
<dbReference type="PATRIC" id="fig|431306.5.peg.1900"/>
<dbReference type="RefSeq" id="WP_059023879.1">
    <property type="nucleotide sequence ID" value="NZ_LN609302.1"/>
</dbReference>
<evidence type="ECO:0000313" key="7">
    <source>
        <dbReference type="EMBL" id="NHO40297.1"/>
    </source>
</evidence>
<dbReference type="AlphaFoldDB" id="A0A0U4YDA7"/>
<evidence type="ECO:0000256" key="2">
    <source>
        <dbReference type="ARBA" id="ARBA00023015"/>
    </source>
</evidence>
<evidence type="ECO:0000256" key="1">
    <source>
        <dbReference type="ARBA" id="ARBA00009437"/>
    </source>
</evidence>
<reference evidence="7 9" key="3">
    <citation type="journal article" date="2020" name="Int. J. Syst. Evol. Microbiol.">
        <title>Novel acetic acid bacteria from cider fermentations: Acetobacter conturbans sp. nov. and Acetobacter fallax sp. nov.</title>
        <authorList>
            <person name="Sombolestani A.S."/>
            <person name="Cleenwerck I."/>
            <person name="Cnockaert M."/>
            <person name="Borremans W."/>
            <person name="Wieme A.D."/>
            <person name="De Vuyst L."/>
            <person name="Vandamme P."/>
        </authorList>
    </citation>
    <scope>NUCLEOTIDE SEQUENCE [LARGE SCALE GENOMIC DNA]</scope>
    <source>
        <strain evidence="7 9">LMG 23848</strain>
    </source>
</reference>
<dbReference type="Proteomes" id="UP000657200">
    <property type="component" value="Unassembled WGS sequence"/>
</dbReference>
<keyword evidence="9" id="KW-1185">Reference proteome</keyword>
<dbReference type="Gene3D" id="3.40.190.10">
    <property type="entry name" value="Periplasmic binding protein-like II"/>
    <property type="match status" value="2"/>
</dbReference>
<dbReference type="GO" id="GO:0043565">
    <property type="term" value="F:sequence-specific DNA binding"/>
    <property type="evidence" value="ECO:0007669"/>
    <property type="project" value="TreeGrafter"/>
</dbReference>
<keyword evidence="4" id="KW-0804">Transcription</keyword>
<dbReference type="EMBL" id="LN609302">
    <property type="protein sequence ID" value="CEF56228.1"/>
    <property type="molecule type" value="Genomic_DNA"/>
</dbReference>
<dbReference type="Pfam" id="PF03466">
    <property type="entry name" value="LysR_substrate"/>
    <property type="match status" value="1"/>
</dbReference>
<dbReference type="GO" id="GO:0006351">
    <property type="term" value="P:DNA-templated transcription"/>
    <property type="evidence" value="ECO:0007669"/>
    <property type="project" value="TreeGrafter"/>
</dbReference>
<evidence type="ECO:0000313" key="6">
    <source>
        <dbReference type="EMBL" id="CEF56228.1"/>
    </source>
</evidence>
<dbReference type="SUPFAM" id="SSF53850">
    <property type="entry name" value="Periplasmic binding protein-like II"/>
    <property type="match status" value="1"/>
</dbReference>
<protein>
    <submittedName>
        <fullName evidence="6">LysR family transcriptional regulator</fullName>
    </submittedName>
</protein>
<proteinExistence type="inferred from homology"/>
<sequence length="292" mass="33030">MQRRLPPLNTLYAFESAVRHRSFSKAAEELLLTRSAVSHRIKLLEELTGFALFHRYGRSLVLSSAGEAYIIAVRHALAALEEVKLPRLAYESETSITISTPPSFARLILWPAIQDFTQEYPEAQISIELSSSGLDVKTEDADIYIRFGTGNYPGMKSIMFMKSDIFPAATPDFVTRHSLSTAEDLAHCTLLRSPLEPWKPWFVAANLPWPEPADGPHFGDFAMMYQAAQEGMGVALVRSSLLDHFDPSSQLVPITHIRATPEYGYYLVYREDKIENEMIRLFLEWVGKDMRA</sequence>
<evidence type="ECO:0000313" key="8">
    <source>
        <dbReference type="Proteomes" id="UP000068250"/>
    </source>
</evidence>
<reference evidence="8" key="1">
    <citation type="submission" date="2014-09" db="EMBL/GenBank/DDBJ databases">
        <authorList>
            <person name="Illeghems K.G."/>
        </authorList>
    </citation>
    <scope>NUCLEOTIDE SEQUENCE [LARGE SCALE GENOMIC DNA]</scope>
    <source>
        <strain evidence="8">LMG 23848T</strain>
    </source>
</reference>
<dbReference type="CDD" id="cd08432">
    <property type="entry name" value="PBP2_GcdR_TrpI_HvrB_AmpR_like"/>
    <property type="match status" value="1"/>
</dbReference>
<evidence type="ECO:0000259" key="5">
    <source>
        <dbReference type="PROSITE" id="PS50931"/>
    </source>
</evidence>
<dbReference type="PANTHER" id="PTHR30537">
    <property type="entry name" value="HTH-TYPE TRANSCRIPTIONAL REGULATOR"/>
    <property type="match status" value="1"/>
</dbReference>
<keyword evidence="3" id="KW-0238">DNA-binding</keyword>
<gene>
    <name evidence="6" type="ORF">AGA_1853</name>
    <name evidence="7" type="ORF">GOB80_11510</name>
</gene>
<feature type="domain" description="HTH lysR-type" evidence="5">
    <location>
        <begin position="6"/>
        <end position="63"/>
    </location>
</feature>
<dbReference type="Gene3D" id="1.10.10.10">
    <property type="entry name" value="Winged helix-like DNA-binding domain superfamily/Winged helix DNA-binding domain"/>
    <property type="match status" value="1"/>
</dbReference>
<organism evidence="6 8">
    <name type="scientific">Acetobacter ghanensis</name>
    <dbReference type="NCBI Taxonomy" id="431306"/>
    <lineage>
        <taxon>Bacteria</taxon>
        <taxon>Pseudomonadati</taxon>
        <taxon>Pseudomonadota</taxon>
        <taxon>Alphaproteobacteria</taxon>
        <taxon>Acetobacterales</taxon>
        <taxon>Acetobacteraceae</taxon>
        <taxon>Acetobacter</taxon>
    </lineage>
</organism>
<evidence type="ECO:0000313" key="9">
    <source>
        <dbReference type="Proteomes" id="UP000657200"/>
    </source>
</evidence>
<dbReference type="InterPro" id="IPR058163">
    <property type="entry name" value="LysR-type_TF_proteobact-type"/>
</dbReference>
<dbReference type="InterPro" id="IPR036390">
    <property type="entry name" value="WH_DNA-bd_sf"/>
</dbReference>
<dbReference type="InterPro" id="IPR005119">
    <property type="entry name" value="LysR_subst-bd"/>
</dbReference>
<keyword evidence="2" id="KW-0805">Transcription regulation</keyword>
<reference evidence="6" key="2">
    <citation type="submission" date="2014-09" db="EMBL/GenBank/DDBJ databases">
        <authorList>
            <person name="Magalhaes I.L.F."/>
            <person name="Oliveira U."/>
            <person name="Santos F.R."/>
            <person name="Vidigal T.H.D.A."/>
            <person name="Brescovit A.D."/>
            <person name="Santos A.J."/>
        </authorList>
    </citation>
    <scope>NUCLEOTIDE SEQUENCE</scope>
    <source>
        <strain evidence="6">LMG 23848T</strain>
    </source>
</reference>
<dbReference type="SUPFAM" id="SSF46785">
    <property type="entry name" value="Winged helix' DNA-binding domain"/>
    <property type="match status" value="1"/>
</dbReference>
<dbReference type="PROSITE" id="PS50931">
    <property type="entry name" value="HTH_LYSR"/>
    <property type="match status" value="1"/>
</dbReference>
<dbReference type="STRING" id="431306.AGA_1853"/>
<comment type="similarity">
    <text evidence="1">Belongs to the LysR transcriptional regulatory family.</text>
</comment>
<dbReference type="InterPro" id="IPR000847">
    <property type="entry name" value="LysR_HTH_N"/>
</dbReference>
<dbReference type="OrthoDB" id="9794694at2"/>
<evidence type="ECO:0000256" key="3">
    <source>
        <dbReference type="ARBA" id="ARBA00023125"/>
    </source>
</evidence>
<name>A0A0U4YDA7_9PROT</name>
<dbReference type="Proteomes" id="UP000068250">
    <property type="component" value="Chromosome I"/>
</dbReference>